<evidence type="ECO:0000256" key="2">
    <source>
        <dbReference type="ARBA" id="ARBA00022723"/>
    </source>
</evidence>
<comment type="caution">
    <text evidence="9">The sequence shown here is derived from an EMBL/GenBank/DDBJ whole genome shotgun (WGS) entry which is preliminary data.</text>
</comment>
<dbReference type="GO" id="GO:0005634">
    <property type="term" value="C:nucleus"/>
    <property type="evidence" value="ECO:0007669"/>
    <property type="project" value="UniProtKB-SubCell"/>
</dbReference>
<evidence type="ECO:0000256" key="3">
    <source>
        <dbReference type="ARBA" id="ARBA00022771"/>
    </source>
</evidence>
<evidence type="ECO:0000256" key="5">
    <source>
        <dbReference type="ARBA" id="ARBA00023242"/>
    </source>
</evidence>
<dbReference type="InterPro" id="IPR012935">
    <property type="entry name" value="NuBaID_N"/>
</dbReference>
<proteinExistence type="predicted"/>
<evidence type="ECO:0000259" key="8">
    <source>
        <dbReference type="Pfam" id="PF08600"/>
    </source>
</evidence>
<evidence type="ECO:0000313" key="9">
    <source>
        <dbReference type="EMBL" id="KNE98370.1"/>
    </source>
</evidence>
<dbReference type="PANTHER" id="PTHR15835">
    <property type="entry name" value="NUCLEAR-INTERACTING PARTNER OF ALK"/>
    <property type="match status" value="1"/>
</dbReference>
<feature type="domain" description="C3HC-type" evidence="7">
    <location>
        <begin position="107"/>
        <end position="228"/>
    </location>
</feature>
<keyword evidence="3" id="KW-0863">Zinc-finger</keyword>
<keyword evidence="2" id="KW-0479">Metal-binding</keyword>
<dbReference type="Proteomes" id="UP000054564">
    <property type="component" value="Unassembled WGS sequence"/>
</dbReference>
<sequence length="481" mass="53002">METSNHDQPTVDNVRIKRAFDILNRIDCHHEKTTNNCSPKKPICNKLSSPTRIISTPALEALRSRTNRRTRSVSSSSNTNKNKRSRTNSITSKPTSAIDSEKLEVNPSSESDFLDRLGTFKLSSYPAGKPPGLSPPSMAAHGWTNVQKNRLKCICCAATWVLSAPSRGDWNSASGTQLAALGARMRTEQHRNSCPWRNRCSPPTIYRIPRWKNSIETFDDLIKSANQISDALFCNARPMFDVQHTLPDQAVTTLSIALQSQNPSASSTTLPSRSSPTTDALILALFGWSIKLVTRGRRDSSQSSVSAIPCVQEPGSTSLRDADDTITSLHCKLCHRQALPSSSLTSIKAFNPTHEHRDYCPFIDPHAGFEAPHESVAVLQKPGWQVRLEAVQNVLDRQNLSISINNKNLSPLNDQTPSSCITLENIASHFNSSSRPDIHNHTINRHPYNQSEPYNSSSPQINLLNFVKAVLVGPPASSSSL</sequence>
<feature type="domain" description="NuBaID C-terminal" evidence="8">
    <location>
        <begin position="280"/>
        <end position="393"/>
    </location>
</feature>
<accession>A0A0L0VGE9</accession>
<dbReference type="PANTHER" id="PTHR15835:SF6">
    <property type="entry name" value="ZINC FINGER C3HC-TYPE PROTEIN 1"/>
    <property type="match status" value="1"/>
</dbReference>
<evidence type="ECO:0000313" key="10">
    <source>
        <dbReference type="Proteomes" id="UP000054564"/>
    </source>
</evidence>
<dbReference type="OrthoDB" id="2592092at2759"/>
<dbReference type="STRING" id="1165861.A0A0L0VGE9"/>
<organism evidence="9 10">
    <name type="scientific">Puccinia striiformis f. sp. tritici PST-78</name>
    <dbReference type="NCBI Taxonomy" id="1165861"/>
    <lineage>
        <taxon>Eukaryota</taxon>
        <taxon>Fungi</taxon>
        <taxon>Dikarya</taxon>
        <taxon>Basidiomycota</taxon>
        <taxon>Pucciniomycotina</taxon>
        <taxon>Pucciniomycetes</taxon>
        <taxon>Pucciniales</taxon>
        <taxon>Pucciniaceae</taxon>
        <taxon>Puccinia</taxon>
    </lineage>
</organism>
<dbReference type="Pfam" id="PF07967">
    <property type="entry name" value="zf-C3HC"/>
    <property type="match status" value="1"/>
</dbReference>
<evidence type="ECO:0000256" key="6">
    <source>
        <dbReference type="SAM" id="MobiDB-lite"/>
    </source>
</evidence>
<evidence type="ECO:0008006" key="11">
    <source>
        <dbReference type="Google" id="ProtNLM"/>
    </source>
</evidence>
<reference evidence="10" key="1">
    <citation type="submission" date="2014-03" db="EMBL/GenBank/DDBJ databases">
        <title>The Genome Sequence of Puccinia striiformis f. sp. tritici PST-78.</title>
        <authorList>
            <consortium name="The Broad Institute Genome Sequencing Platform"/>
            <person name="Cuomo C."/>
            <person name="Hulbert S."/>
            <person name="Chen X."/>
            <person name="Walker B."/>
            <person name="Young S.K."/>
            <person name="Zeng Q."/>
            <person name="Gargeya S."/>
            <person name="Fitzgerald M."/>
            <person name="Haas B."/>
            <person name="Abouelleil A."/>
            <person name="Alvarado L."/>
            <person name="Arachchi H.M."/>
            <person name="Berlin A.M."/>
            <person name="Chapman S.B."/>
            <person name="Goldberg J."/>
            <person name="Griggs A."/>
            <person name="Gujja S."/>
            <person name="Hansen M."/>
            <person name="Howarth C."/>
            <person name="Imamovic A."/>
            <person name="Larimer J."/>
            <person name="McCowan C."/>
            <person name="Montmayeur A."/>
            <person name="Murphy C."/>
            <person name="Neiman D."/>
            <person name="Pearson M."/>
            <person name="Priest M."/>
            <person name="Roberts A."/>
            <person name="Saif S."/>
            <person name="Shea T."/>
            <person name="Sisk P."/>
            <person name="Sykes S."/>
            <person name="Wortman J."/>
            <person name="Nusbaum C."/>
            <person name="Birren B."/>
        </authorList>
    </citation>
    <scope>NUCLEOTIDE SEQUENCE [LARGE SCALE GENOMIC DNA]</scope>
    <source>
        <strain evidence="10">race PST-78</strain>
    </source>
</reference>
<dbReference type="AlphaFoldDB" id="A0A0L0VGE9"/>
<evidence type="ECO:0000259" key="7">
    <source>
        <dbReference type="Pfam" id="PF07967"/>
    </source>
</evidence>
<feature type="region of interest" description="Disordered" evidence="6">
    <location>
        <begin position="62"/>
        <end position="110"/>
    </location>
</feature>
<dbReference type="EMBL" id="AJIL01000057">
    <property type="protein sequence ID" value="KNE98370.1"/>
    <property type="molecule type" value="Genomic_DNA"/>
</dbReference>
<evidence type="ECO:0000256" key="4">
    <source>
        <dbReference type="ARBA" id="ARBA00022833"/>
    </source>
</evidence>
<keyword evidence="4" id="KW-0862">Zinc</keyword>
<dbReference type="InterPro" id="IPR013909">
    <property type="entry name" value="NuBaID_C"/>
</dbReference>
<name>A0A0L0VGE9_9BASI</name>
<comment type="subcellular location">
    <subcellularLocation>
        <location evidence="1">Nucleus</location>
    </subcellularLocation>
</comment>
<dbReference type="Pfam" id="PF08600">
    <property type="entry name" value="NuBaID_C"/>
    <property type="match status" value="1"/>
</dbReference>
<dbReference type="GO" id="GO:0008270">
    <property type="term" value="F:zinc ion binding"/>
    <property type="evidence" value="ECO:0007669"/>
    <property type="project" value="UniProtKB-KW"/>
</dbReference>
<keyword evidence="10" id="KW-1185">Reference proteome</keyword>
<keyword evidence="5" id="KW-0539">Nucleus</keyword>
<evidence type="ECO:0000256" key="1">
    <source>
        <dbReference type="ARBA" id="ARBA00004123"/>
    </source>
</evidence>
<gene>
    <name evidence="9" type="ORF">PSTG_08290</name>
</gene>
<protein>
    <recommendedName>
        <fullName evidence="11">C3HC-type domain-containing protein</fullName>
    </recommendedName>
</protein>